<sequence length="411" mass="43714">MRHFSTVKVALAFLAASTFASCDNDDKEVSPATEAEKEYRFLRVLVADEQASTLTQITPATAAIASFNTKYPLANIYPTASGRFAAVLYQNQNLVEMFDTGLESHVDHVDVKGTPKWGAITADGGKPTHFKSKDTESLIFNDNEGTLSVGNDADVHTPGAKFRVINAGLLPHHGAMAQFNNGTYAVTTTKASGANPTSVKIINKAGTEVQPIKLETGAIHGNASDGTNAVFGCFTTTANTSGSVLVVTASGEQRLIPNPTDFGAFRLANVYYAEGAKKFIGFVATKGAYLIDLTTNKITPIYAGDDAFQCKPDYAGNNLHVLTLDGKLRVYDLATGTLKKQGSVIPSTSAADTYKPILEASEKFAYVAVPSLGEVYQIQLNDFSTVAKHKVTARPVRLALLGFESSAGHGD</sequence>
<keyword evidence="3" id="KW-1185">Reference proteome</keyword>
<dbReference type="SUPFAM" id="SSF69304">
    <property type="entry name" value="Tricorn protease N-terminal domain"/>
    <property type="match status" value="1"/>
</dbReference>
<dbReference type="Proteomes" id="UP000194873">
    <property type="component" value="Unassembled WGS sequence"/>
</dbReference>
<dbReference type="EMBL" id="MTSE01000008">
    <property type="protein sequence ID" value="OUJ72799.1"/>
    <property type="molecule type" value="Genomic_DNA"/>
</dbReference>
<gene>
    <name evidence="2" type="ORF">BXP70_15905</name>
</gene>
<organism evidence="2 3">
    <name type="scientific">Hymenobacter crusticola</name>
    <dbReference type="NCBI Taxonomy" id="1770526"/>
    <lineage>
        <taxon>Bacteria</taxon>
        <taxon>Pseudomonadati</taxon>
        <taxon>Bacteroidota</taxon>
        <taxon>Cytophagia</taxon>
        <taxon>Cytophagales</taxon>
        <taxon>Hymenobacteraceae</taxon>
        <taxon>Hymenobacter</taxon>
    </lineage>
</organism>
<evidence type="ECO:0000256" key="1">
    <source>
        <dbReference type="SAM" id="SignalP"/>
    </source>
</evidence>
<evidence type="ECO:0000313" key="2">
    <source>
        <dbReference type="EMBL" id="OUJ72799.1"/>
    </source>
</evidence>
<dbReference type="AlphaFoldDB" id="A0A243WBB4"/>
<accession>A0A243WBB4</accession>
<proteinExistence type="predicted"/>
<dbReference type="PROSITE" id="PS51257">
    <property type="entry name" value="PROKAR_LIPOPROTEIN"/>
    <property type="match status" value="1"/>
</dbReference>
<dbReference type="RefSeq" id="WP_086595079.1">
    <property type="nucleotide sequence ID" value="NZ_MTSE01000008.1"/>
</dbReference>
<dbReference type="OrthoDB" id="867741at2"/>
<evidence type="ECO:0000313" key="3">
    <source>
        <dbReference type="Proteomes" id="UP000194873"/>
    </source>
</evidence>
<comment type="caution">
    <text evidence="2">The sequence shown here is derived from an EMBL/GenBank/DDBJ whole genome shotgun (WGS) entry which is preliminary data.</text>
</comment>
<reference evidence="2 3" key="1">
    <citation type="submission" date="2017-01" db="EMBL/GenBank/DDBJ databases">
        <title>A new Hymenobacter.</title>
        <authorList>
            <person name="Liang Y."/>
            <person name="Feng F."/>
        </authorList>
    </citation>
    <scope>NUCLEOTIDE SEQUENCE [LARGE SCALE GENOMIC DNA]</scope>
    <source>
        <strain evidence="2">MIMBbqt21</strain>
    </source>
</reference>
<name>A0A243WBB4_9BACT</name>
<protein>
    <submittedName>
        <fullName evidence="2">Uncharacterized protein</fullName>
    </submittedName>
</protein>
<feature type="chain" id="PRO_5012037790" evidence="1">
    <location>
        <begin position="21"/>
        <end position="411"/>
    </location>
</feature>
<keyword evidence="1" id="KW-0732">Signal</keyword>
<feature type="signal peptide" evidence="1">
    <location>
        <begin position="1"/>
        <end position="20"/>
    </location>
</feature>